<sequence>MIELTIKEQMDLNGGAGEFYYEIDDATTGKEYDYNYRDEDAAYRLYKRLQRIGDSVTISKVYY</sequence>
<proteinExistence type="predicted"/>
<name>A0AAX0B745_CLOBE</name>
<dbReference type="RefSeq" id="WP_077842202.1">
    <property type="nucleotide sequence ID" value="NZ_CP107022.1"/>
</dbReference>
<dbReference type="AlphaFoldDB" id="A0AAX0B745"/>
<accession>A0AAX0B745</accession>
<reference evidence="1" key="2">
    <citation type="journal article" date="2022" name="Nat. Biotechnol.">
        <title>Carbon-negative production of acetone and isopropanol by gas fermentation at industrial pilot scale.</title>
        <authorList>
            <person name="Liew F.E."/>
            <person name="Nogle R."/>
            <person name="Abdalla T."/>
            <person name="Rasor B.J."/>
            <person name="Canter C."/>
            <person name="Jensen R.O."/>
            <person name="Wang L."/>
            <person name="Strutz J."/>
            <person name="Chirania P."/>
            <person name="De Tissera S."/>
            <person name="Mueller A.P."/>
            <person name="Ruan Z."/>
            <person name="Gao A."/>
            <person name="Tran L."/>
            <person name="Engle N.L."/>
            <person name="Bromley J.C."/>
            <person name="Daniell J."/>
            <person name="Conrado R."/>
            <person name="Tschaplinski T.J."/>
            <person name="Giannone R.J."/>
            <person name="Hettich R.L."/>
            <person name="Karim A.S."/>
            <person name="Simpson S.D."/>
            <person name="Brown S.D."/>
            <person name="Leang C."/>
            <person name="Jewett M.C."/>
            <person name="Kopke M."/>
        </authorList>
    </citation>
    <scope>NUCLEOTIDE SEQUENCE</scope>
    <source>
        <strain evidence="1">DJ080</strain>
    </source>
</reference>
<evidence type="ECO:0000313" key="2">
    <source>
        <dbReference type="Proteomes" id="UP001193748"/>
    </source>
</evidence>
<comment type="caution">
    <text evidence="1">The sequence shown here is derived from an EMBL/GenBank/DDBJ whole genome shotgun (WGS) entry which is preliminary data.</text>
</comment>
<dbReference type="EMBL" id="JABSWW010000001">
    <property type="protein sequence ID" value="NRT90762.1"/>
    <property type="molecule type" value="Genomic_DNA"/>
</dbReference>
<dbReference type="Proteomes" id="UP001193748">
    <property type="component" value="Unassembled WGS sequence"/>
</dbReference>
<organism evidence="1 2">
    <name type="scientific">Clostridium beijerinckii</name>
    <name type="common">Clostridium MP</name>
    <dbReference type="NCBI Taxonomy" id="1520"/>
    <lineage>
        <taxon>Bacteria</taxon>
        <taxon>Bacillati</taxon>
        <taxon>Bacillota</taxon>
        <taxon>Clostridia</taxon>
        <taxon>Eubacteriales</taxon>
        <taxon>Clostridiaceae</taxon>
        <taxon>Clostridium</taxon>
    </lineage>
</organism>
<evidence type="ECO:0008006" key="3">
    <source>
        <dbReference type="Google" id="ProtNLM"/>
    </source>
</evidence>
<gene>
    <name evidence="1" type="ORF">B0H41_004441</name>
</gene>
<reference evidence="1" key="1">
    <citation type="submission" date="2020-05" db="EMBL/GenBank/DDBJ databases">
        <authorList>
            <person name="Brown S."/>
            <person name="Huntemann M."/>
            <person name="Clum A."/>
            <person name="Spunde A."/>
            <person name="Palaniappan K."/>
            <person name="Ritter S."/>
            <person name="Mikhailova N."/>
            <person name="Chen I.-M."/>
            <person name="Stamatis D."/>
            <person name="Reddy T."/>
            <person name="O'Malley R."/>
            <person name="Daum C."/>
            <person name="Shapiro N."/>
            <person name="Ivanova N."/>
            <person name="Kyrpides N."/>
            <person name="Woyke T."/>
        </authorList>
    </citation>
    <scope>NUCLEOTIDE SEQUENCE</scope>
    <source>
        <strain evidence="1">DJ080</strain>
    </source>
</reference>
<protein>
    <recommendedName>
        <fullName evidence="3">Phage protein</fullName>
    </recommendedName>
</protein>
<evidence type="ECO:0000313" key="1">
    <source>
        <dbReference type="EMBL" id="NRT90762.1"/>
    </source>
</evidence>